<feature type="transmembrane region" description="Helical" evidence="6">
    <location>
        <begin position="440"/>
        <end position="462"/>
    </location>
</feature>
<dbReference type="Gene3D" id="2.60.120.260">
    <property type="entry name" value="Galactose-binding domain-like"/>
    <property type="match status" value="2"/>
</dbReference>
<keyword evidence="7" id="KW-0067">ATP-binding</keyword>
<evidence type="ECO:0000313" key="8">
    <source>
        <dbReference type="Proteomes" id="UP000478417"/>
    </source>
</evidence>
<evidence type="ECO:0000313" key="7">
    <source>
        <dbReference type="EMBL" id="NDV62068.1"/>
    </source>
</evidence>
<dbReference type="SUPFAM" id="SSF55874">
    <property type="entry name" value="ATPase domain of HSP90 chaperone/DNA topoisomerase II/histidine kinase"/>
    <property type="match status" value="1"/>
</dbReference>
<comment type="catalytic activity">
    <reaction evidence="1">
        <text>ATP + protein L-histidine = ADP + protein N-phospho-L-histidine.</text>
        <dbReference type="EC" id="2.7.13.3"/>
    </reaction>
</comment>
<keyword evidence="6" id="KW-0472">Membrane</keyword>
<proteinExistence type="predicted"/>
<evidence type="ECO:0000256" key="3">
    <source>
        <dbReference type="ARBA" id="ARBA00022679"/>
    </source>
</evidence>
<keyword evidence="7" id="KW-0547">Nucleotide-binding</keyword>
<keyword evidence="4" id="KW-0418">Kinase</keyword>
<name>A0A6B2LZH9_9BACT</name>
<dbReference type="Gene3D" id="1.20.5.1930">
    <property type="match status" value="1"/>
</dbReference>
<protein>
    <recommendedName>
        <fullName evidence="2">histidine kinase</fullName>
        <ecNumber evidence="2">2.7.13.3</ecNumber>
    </recommendedName>
</protein>
<keyword evidence="3" id="KW-0808">Transferase</keyword>
<comment type="caution">
    <text evidence="7">The sequence shown here is derived from an EMBL/GenBank/DDBJ whole genome shotgun (WGS) entry which is preliminary data.</text>
</comment>
<keyword evidence="6" id="KW-0812">Transmembrane</keyword>
<evidence type="ECO:0000256" key="6">
    <source>
        <dbReference type="SAM" id="Phobius"/>
    </source>
</evidence>
<dbReference type="GO" id="GO:0004673">
    <property type="term" value="F:protein histidine kinase activity"/>
    <property type="evidence" value="ECO:0007669"/>
    <property type="project" value="UniProtKB-EC"/>
</dbReference>
<evidence type="ECO:0000256" key="5">
    <source>
        <dbReference type="ARBA" id="ARBA00023012"/>
    </source>
</evidence>
<dbReference type="RefSeq" id="WP_163963642.1">
    <property type="nucleotide sequence ID" value="NZ_JAAGNX010000002.1"/>
</dbReference>
<dbReference type="CDD" id="cd16917">
    <property type="entry name" value="HATPase_UhpB-NarQ-NarX-like"/>
    <property type="match status" value="1"/>
</dbReference>
<organism evidence="7 8">
    <name type="scientific">Oceanipulchritudo coccoides</name>
    <dbReference type="NCBI Taxonomy" id="2706888"/>
    <lineage>
        <taxon>Bacteria</taxon>
        <taxon>Pseudomonadati</taxon>
        <taxon>Verrucomicrobiota</taxon>
        <taxon>Opitutia</taxon>
        <taxon>Puniceicoccales</taxon>
        <taxon>Oceanipulchritudinaceae</taxon>
        <taxon>Oceanipulchritudo</taxon>
    </lineage>
</organism>
<sequence length="681" mass="76247">MRIFQYFLLFLIPGFPVYGYESRTNLKALGETIDDMSLGELEERRETIEREIGQLARFAMNSGVGRIGYRSNTHPSEDSEEWIEIDFGKTVSLDSIALVPALWRDAQKGFIADSFPEAFCITAGIRGESEETVVFQIDSSKGIIPRVAPFLINGKAIKASWIRLTANRLSPRNFDGEYVLQLSEILVFDGYENVALGATVEVSSSISYGSGAWGEEYLVDGFVPYLMDSSEGSGTVAYVVLAETGDTPSFSIDLETPSVLEDLVLHVVEQTDTVPQAFPGDYGIPYKFLLEGSLKSDFSDPVVLLEFERDSIFDVGPIMSFSLTSVAMRYVRLRATEPYVFSYVGVNGEAIPGGRLGFAEIELYSKGGHNMALGKLMKSEFRGESPPRHIEALTDGKNLYGSILTFRDWINQLAVRHDLEKKLPLVSAELGIRYAKQKQLLFFMRISLGLLVLFVIVGVFVYRHQQQRVLFKARERITADLHDVLGGNISAIVLLSELAKGETENPKELTRFVGKIDSLAVRTRNALKYISDVLSQPNLYENLTAEMRRIATGLTDGLEHDLQISGEEFISRIHQRNRVDIFLFYKECLVNIIRHSGATKVSTRLDIDKHYLKLEVTDNGIGLDENGVPVVPTSLRRRARILGAKVSVSPVEGGGSRIHMIFKWNRIWPWGSFNLPFLFRS</sequence>
<evidence type="ECO:0000256" key="4">
    <source>
        <dbReference type="ARBA" id="ARBA00022777"/>
    </source>
</evidence>
<reference evidence="7 8" key="1">
    <citation type="submission" date="2020-02" db="EMBL/GenBank/DDBJ databases">
        <title>Albibacoteraceae fam. nov., the first described family within the subdivision 4 Verrucomicrobia.</title>
        <authorList>
            <person name="Xi F."/>
        </authorList>
    </citation>
    <scope>NUCLEOTIDE SEQUENCE [LARGE SCALE GENOMIC DNA]</scope>
    <source>
        <strain evidence="7 8">CK1056</strain>
    </source>
</reference>
<dbReference type="PANTHER" id="PTHR24421">
    <property type="entry name" value="NITRATE/NITRITE SENSOR PROTEIN NARX-RELATED"/>
    <property type="match status" value="1"/>
</dbReference>
<dbReference type="GO" id="GO:0000160">
    <property type="term" value="P:phosphorelay signal transduction system"/>
    <property type="evidence" value="ECO:0007669"/>
    <property type="project" value="UniProtKB-KW"/>
</dbReference>
<evidence type="ECO:0000256" key="2">
    <source>
        <dbReference type="ARBA" id="ARBA00012438"/>
    </source>
</evidence>
<evidence type="ECO:0000256" key="1">
    <source>
        <dbReference type="ARBA" id="ARBA00000085"/>
    </source>
</evidence>
<dbReference type="PANTHER" id="PTHR24421:SF10">
    <property type="entry name" value="NITRATE_NITRITE SENSOR PROTEIN NARQ"/>
    <property type="match status" value="1"/>
</dbReference>
<keyword evidence="8" id="KW-1185">Reference proteome</keyword>
<dbReference type="Proteomes" id="UP000478417">
    <property type="component" value="Unassembled WGS sequence"/>
</dbReference>
<dbReference type="AlphaFoldDB" id="A0A6B2LZH9"/>
<dbReference type="EC" id="2.7.13.3" evidence="2"/>
<dbReference type="GO" id="GO:0005524">
    <property type="term" value="F:ATP binding"/>
    <property type="evidence" value="ECO:0007669"/>
    <property type="project" value="UniProtKB-KW"/>
</dbReference>
<keyword evidence="6" id="KW-1133">Transmembrane helix</keyword>
<gene>
    <name evidence="7" type="ORF">G0Q06_06385</name>
</gene>
<dbReference type="InterPro" id="IPR036890">
    <property type="entry name" value="HATPase_C_sf"/>
</dbReference>
<keyword evidence="5" id="KW-0902">Two-component regulatory system</keyword>
<dbReference type="Gene3D" id="3.30.565.10">
    <property type="entry name" value="Histidine kinase-like ATPase, C-terminal domain"/>
    <property type="match status" value="1"/>
</dbReference>
<dbReference type="EMBL" id="JAAGNX010000002">
    <property type="protein sequence ID" value="NDV62068.1"/>
    <property type="molecule type" value="Genomic_DNA"/>
</dbReference>
<dbReference type="InterPro" id="IPR050482">
    <property type="entry name" value="Sensor_HK_TwoCompSys"/>
</dbReference>
<accession>A0A6B2LZH9</accession>